<keyword evidence="7" id="KW-0449">Lipoprotein</keyword>
<dbReference type="EMBL" id="JAMKBJ010000007">
    <property type="protein sequence ID" value="MCZ8537455.1"/>
    <property type="molecule type" value="Genomic_DNA"/>
</dbReference>
<evidence type="ECO:0000256" key="2">
    <source>
        <dbReference type="ARBA" id="ARBA00007886"/>
    </source>
</evidence>
<evidence type="ECO:0000256" key="5">
    <source>
        <dbReference type="ARBA" id="ARBA00023136"/>
    </source>
</evidence>
<organism evidence="10 11">
    <name type="scientific">Paenisporosarcina quisquiliarum</name>
    <dbReference type="NCBI Taxonomy" id="365346"/>
    <lineage>
        <taxon>Bacteria</taxon>
        <taxon>Bacillati</taxon>
        <taxon>Bacillota</taxon>
        <taxon>Bacilli</taxon>
        <taxon>Bacillales</taxon>
        <taxon>Caryophanaceae</taxon>
        <taxon>Paenisporosarcina</taxon>
    </lineage>
</organism>
<comment type="caution">
    <text evidence="10">The sequence shown here is derived from an EMBL/GenBank/DDBJ whole genome shotgun (WGS) entry which is preliminary data.</text>
</comment>
<dbReference type="PANTHER" id="PTHR35789:SF1">
    <property type="entry name" value="SPORE GERMINATION PROTEIN B3"/>
    <property type="match status" value="1"/>
</dbReference>
<evidence type="ECO:0000259" key="8">
    <source>
        <dbReference type="Pfam" id="PF05504"/>
    </source>
</evidence>
<dbReference type="Pfam" id="PF05504">
    <property type="entry name" value="Spore_GerAC"/>
    <property type="match status" value="1"/>
</dbReference>
<keyword evidence="3" id="KW-0309">Germination</keyword>
<evidence type="ECO:0000256" key="3">
    <source>
        <dbReference type="ARBA" id="ARBA00022544"/>
    </source>
</evidence>
<dbReference type="Proteomes" id="UP001152173">
    <property type="component" value="Unassembled WGS sequence"/>
</dbReference>
<evidence type="ECO:0000256" key="7">
    <source>
        <dbReference type="ARBA" id="ARBA00023288"/>
    </source>
</evidence>
<evidence type="ECO:0000259" key="9">
    <source>
        <dbReference type="Pfam" id="PF25198"/>
    </source>
</evidence>
<name>A0A9X3LGD1_9BACL</name>
<dbReference type="InterPro" id="IPR057336">
    <property type="entry name" value="GerAC_N"/>
</dbReference>
<dbReference type="InterPro" id="IPR038501">
    <property type="entry name" value="Spore_GerAC_C_sf"/>
</dbReference>
<dbReference type="PROSITE" id="PS51257">
    <property type="entry name" value="PROKAR_LIPOPROTEIN"/>
    <property type="match status" value="1"/>
</dbReference>
<evidence type="ECO:0000313" key="11">
    <source>
        <dbReference type="Proteomes" id="UP001152173"/>
    </source>
</evidence>
<accession>A0A9X3LGD1</accession>
<gene>
    <name evidence="10" type="ORF">M9R32_09700</name>
</gene>
<dbReference type="InterPro" id="IPR046953">
    <property type="entry name" value="Spore_GerAC-like_C"/>
</dbReference>
<keyword evidence="11" id="KW-1185">Reference proteome</keyword>
<keyword evidence="6" id="KW-0564">Palmitate</keyword>
<reference evidence="10" key="1">
    <citation type="submission" date="2022-05" db="EMBL/GenBank/DDBJ databases">
        <authorList>
            <person name="Colautti A."/>
            <person name="Iacumin L."/>
        </authorList>
    </citation>
    <scope>NUCLEOTIDE SEQUENCE</scope>
    <source>
        <strain evidence="10">SK 55</strain>
    </source>
</reference>
<dbReference type="GO" id="GO:0009847">
    <property type="term" value="P:spore germination"/>
    <property type="evidence" value="ECO:0007669"/>
    <property type="project" value="InterPro"/>
</dbReference>
<protein>
    <submittedName>
        <fullName evidence="10">Ger(X)C family spore germination protein</fullName>
    </submittedName>
</protein>
<dbReference type="GO" id="GO:0016020">
    <property type="term" value="C:membrane"/>
    <property type="evidence" value="ECO:0007669"/>
    <property type="project" value="UniProtKB-SubCell"/>
</dbReference>
<sequence>MKFIKVMFIFIFLLITIAGCAEQKLLEQVGLTTLLGYDLGENEKLSTTAVIRQVNPEFQSNVEIVSAENETARGSRAEINRKTSKKIMSGQMRVVLFGEELAEDGIAHHIDTLSKNSDTSGSIIVAVVEGETKSLLEYQFQEIDDIGTHIYKLLEQNIKNEQMISSSLHEVAHDYYSLGRDIAIPIIKRDKEHVEISGVALFDKGKMVGKLSTEESFYVKLSRDLYDSAMFEITIPKEALPESQTKNSPEKIPVVIDTINTKKQVKLINPQTPEFDMHITVNGRMLEIGANMDLDNPKNVKKLEEEIGKSIAKNLERVLVYCQDVNSDAFGLGEYYRSSVRHSNLTHEKWHELYSTAKVNIKVDFTILRSGIFE</sequence>
<dbReference type="AlphaFoldDB" id="A0A9X3LGD1"/>
<feature type="domain" description="Spore germination protein N-terminal" evidence="9">
    <location>
        <begin position="23"/>
        <end position="188"/>
    </location>
</feature>
<comment type="subcellular location">
    <subcellularLocation>
        <location evidence="1">Membrane</location>
        <topology evidence="1">Lipid-anchor</topology>
    </subcellularLocation>
</comment>
<comment type="similarity">
    <text evidence="2">Belongs to the GerABKC lipoprotein family.</text>
</comment>
<evidence type="ECO:0000313" key="10">
    <source>
        <dbReference type="EMBL" id="MCZ8537455.1"/>
    </source>
</evidence>
<keyword evidence="4" id="KW-0732">Signal</keyword>
<evidence type="ECO:0000256" key="4">
    <source>
        <dbReference type="ARBA" id="ARBA00022729"/>
    </source>
</evidence>
<evidence type="ECO:0000256" key="6">
    <source>
        <dbReference type="ARBA" id="ARBA00023139"/>
    </source>
</evidence>
<dbReference type="PANTHER" id="PTHR35789">
    <property type="entry name" value="SPORE GERMINATION PROTEIN B3"/>
    <property type="match status" value="1"/>
</dbReference>
<proteinExistence type="inferred from homology"/>
<feature type="domain" description="Spore germination GerAC-like C-terminal" evidence="8">
    <location>
        <begin position="197"/>
        <end position="371"/>
    </location>
</feature>
<dbReference type="InterPro" id="IPR008844">
    <property type="entry name" value="Spore_GerAC-like"/>
</dbReference>
<keyword evidence="5" id="KW-0472">Membrane</keyword>
<dbReference type="Gene3D" id="3.30.300.210">
    <property type="entry name" value="Nutrient germinant receptor protein C, domain 3"/>
    <property type="match status" value="1"/>
</dbReference>
<evidence type="ECO:0000256" key="1">
    <source>
        <dbReference type="ARBA" id="ARBA00004635"/>
    </source>
</evidence>
<dbReference type="NCBIfam" id="TIGR02887">
    <property type="entry name" value="spore_ger_x_C"/>
    <property type="match status" value="1"/>
</dbReference>
<dbReference type="Pfam" id="PF25198">
    <property type="entry name" value="Spore_GerAC_N"/>
    <property type="match status" value="1"/>
</dbReference>
<dbReference type="RefSeq" id="WP_269926550.1">
    <property type="nucleotide sequence ID" value="NZ_JAMKBJ010000007.1"/>
</dbReference>